<dbReference type="InterPro" id="IPR013249">
    <property type="entry name" value="RNA_pol_sigma70_r4_t2"/>
</dbReference>
<protein>
    <recommendedName>
        <fullName evidence="9">RNA polymerase sigma-70 region 2 domain-containing protein</fullName>
    </recommendedName>
</protein>
<comment type="similarity">
    <text evidence="1">Belongs to the sigma-70 factor family. ECF subfamily.</text>
</comment>
<dbReference type="InterPro" id="IPR013324">
    <property type="entry name" value="RNA_pol_sigma_r3/r4-like"/>
</dbReference>
<gene>
    <name evidence="7" type="ORF">A3B37_01855</name>
</gene>
<comment type="caution">
    <text evidence="7">The sequence shown here is derived from an EMBL/GenBank/DDBJ whole genome shotgun (WGS) entry which is preliminary data.</text>
</comment>
<dbReference type="Pfam" id="PF08281">
    <property type="entry name" value="Sigma70_r4_2"/>
    <property type="match status" value="1"/>
</dbReference>
<dbReference type="SUPFAM" id="SSF88659">
    <property type="entry name" value="Sigma3 and sigma4 domains of RNA polymerase sigma factors"/>
    <property type="match status" value="1"/>
</dbReference>
<dbReference type="GO" id="GO:0016987">
    <property type="term" value="F:sigma factor activity"/>
    <property type="evidence" value="ECO:0007669"/>
    <property type="project" value="UniProtKB-KW"/>
</dbReference>
<dbReference type="InterPro" id="IPR014284">
    <property type="entry name" value="RNA_pol_sigma-70_dom"/>
</dbReference>
<evidence type="ECO:0000256" key="4">
    <source>
        <dbReference type="ARBA" id="ARBA00023163"/>
    </source>
</evidence>
<dbReference type="STRING" id="1802280.A3B37_01855"/>
<dbReference type="NCBIfam" id="TIGR02937">
    <property type="entry name" value="sigma70-ECF"/>
    <property type="match status" value="1"/>
</dbReference>
<evidence type="ECO:0000256" key="3">
    <source>
        <dbReference type="ARBA" id="ARBA00023082"/>
    </source>
</evidence>
<dbReference type="GO" id="GO:0006352">
    <property type="term" value="P:DNA-templated transcription initiation"/>
    <property type="evidence" value="ECO:0007669"/>
    <property type="project" value="InterPro"/>
</dbReference>
<sequence length="199" mass="23047">MTREYLTLDDPAETDASGGIVIADEAILASSQEHPGLFGLLIDRYQAPFLRCAERVVRNRTEAEDVVQDAFIKIYRYANKFRQGEDRKFSSWAYKIVVNTAITHYHRLRRRELPMPEEVDPTAGLARDAFRQATLNRETREIVRSVLEVVPDDLRVLLTAYYLEDKDYRTIARDEGITVGALKMKLFRARNVFRNKFTS</sequence>
<organism evidence="7 8">
    <name type="scientific">Candidatus Sungbacteria bacterium RIFCSPLOWO2_01_FULL_59_16</name>
    <dbReference type="NCBI Taxonomy" id="1802280"/>
    <lineage>
        <taxon>Bacteria</taxon>
        <taxon>Candidatus Sungiibacteriota</taxon>
    </lineage>
</organism>
<keyword evidence="2" id="KW-0805">Transcription regulation</keyword>
<dbReference type="Gene3D" id="1.10.10.10">
    <property type="entry name" value="Winged helix-like DNA-binding domain superfamily/Winged helix DNA-binding domain"/>
    <property type="match status" value="1"/>
</dbReference>
<dbReference type="InterPro" id="IPR039425">
    <property type="entry name" value="RNA_pol_sigma-70-like"/>
</dbReference>
<reference evidence="7 8" key="1">
    <citation type="journal article" date="2016" name="Nat. Commun.">
        <title>Thousands of microbial genomes shed light on interconnected biogeochemical processes in an aquifer system.</title>
        <authorList>
            <person name="Anantharaman K."/>
            <person name="Brown C.T."/>
            <person name="Hug L.A."/>
            <person name="Sharon I."/>
            <person name="Castelle C.J."/>
            <person name="Probst A.J."/>
            <person name="Thomas B.C."/>
            <person name="Singh A."/>
            <person name="Wilkins M.J."/>
            <person name="Karaoz U."/>
            <person name="Brodie E.L."/>
            <person name="Williams K.H."/>
            <person name="Hubbard S.S."/>
            <person name="Banfield J.F."/>
        </authorList>
    </citation>
    <scope>NUCLEOTIDE SEQUENCE [LARGE SCALE GENOMIC DNA]</scope>
</reference>
<dbReference type="Pfam" id="PF04542">
    <property type="entry name" value="Sigma70_r2"/>
    <property type="match status" value="1"/>
</dbReference>
<evidence type="ECO:0000313" key="8">
    <source>
        <dbReference type="Proteomes" id="UP000176705"/>
    </source>
</evidence>
<evidence type="ECO:0000259" key="6">
    <source>
        <dbReference type="Pfam" id="PF08281"/>
    </source>
</evidence>
<dbReference type="PANTHER" id="PTHR43133">
    <property type="entry name" value="RNA POLYMERASE ECF-TYPE SIGMA FACTO"/>
    <property type="match status" value="1"/>
</dbReference>
<keyword evidence="4" id="KW-0804">Transcription</keyword>
<dbReference type="GO" id="GO:0003677">
    <property type="term" value="F:DNA binding"/>
    <property type="evidence" value="ECO:0007669"/>
    <property type="project" value="InterPro"/>
</dbReference>
<dbReference type="AlphaFoldDB" id="A0A1G2LCV9"/>
<evidence type="ECO:0000313" key="7">
    <source>
        <dbReference type="EMBL" id="OHA08639.1"/>
    </source>
</evidence>
<keyword evidence="3" id="KW-0731">Sigma factor</keyword>
<dbReference type="InterPro" id="IPR036388">
    <property type="entry name" value="WH-like_DNA-bd_sf"/>
</dbReference>
<dbReference type="EMBL" id="MHQS01000013">
    <property type="protein sequence ID" value="OHA08639.1"/>
    <property type="molecule type" value="Genomic_DNA"/>
</dbReference>
<feature type="domain" description="RNA polymerase sigma factor 70 region 4 type 2" evidence="6">
    <location>
        <begin position="141"/>
        <end position="190"/>
    </location>
</feature>
<dbReference type="SUPFAM" id="SSF88946">
    <property type="entry name" value="Sigma2 domain of RNA polymerase sigma factors"/>
    <property type="match status" value="1"/>
</dbReference>
<evidence type="ECO:0008006" key="9">
    <source>
        <dbReference type="Google" id="ProtNLM"/>
    </source>
</evidence>
<name>A0A1G2LCV9_9BACT</name>
<dbReference type="Proteomes" id="UP000176705">
    <property type="component" value="Unassembled WGS sequence"/>
</dbReference>
<dbReference type="InterPro" id="IPR007627">
    <property type="entry name" value="RNA_pol_sigma70_r2"/>
</dbReference>
<proteinExistence type="inferred from homology"/>
<dbReference type="InterPro" id="IPR013325">
    <property type="entry name" value="RNA_pol_sigma_r2"/>
</dbReference>
<feature type="domain" description="RNA polymerase sigma-70 region 2" evidence="5">
    <location>
        <begin position="41"/>
        <end position="111"/>
    </location>
</feature>
<evidence type="ECO:0000259" key="5">
    <source>
        <dbReference type="Pfam" id="PF04542"/>
    </source>
</evidence>
<accession>A0A1G2LCV9</accession>
<dbReference type="PANTHER" id="PTHR43133:SF51">
    <property type="entry name" value="RNA POLYMERASE SIGMA FACTOR"/>
    <property type="match status" value="1"/>
</dbReference>
<evidence type="ECO:0000256" key="2">
    <source>
        <dbReference type="ARBA" id="ARBA00023015"/>
    </source>
</evidence>
<evidence type="ECO:0000256" key="1">
    <source>
        <dbReference type="ARBA" id="ARBA00010641"/>
    </source>
</evidence>
<dbReference type="Gene3D" id="1.10.1740.10">
    <property type="match status" value="1"/>
</dbReference>